<keyword evidence="7" id="KW-1133">Transmembrane helix</keyword>
<proteinExistence type="inferred from homology"/>
<dbReference type="Gene3D" id="3.40.630.30">
    <property type="match status" value="2"/>
</dbReference>
<evidence type="ECO:0000313" key="8">
    <source>
        <dbReference type="EMBL" id="MDB9441289.1"/>
    </source>
</evidence>
<organism evidence="8 9">
    <name type="scientific">Sphaerospermopsis kisseleviana CS-549</name>
    <dbReference type="NCBI Taxonomy" id="3021783"/>
    <lineage>
        <taxon>Bacteria</taxon>
        <taxon>Bacillati</taxon>
        <taxon>Cyanobacteriota</taxon>
        <taxon>Cyanophyceae</taxon>
        <taxon>Nostocales</taxon>
        <taxon>Aphanizomenonaceae</taxon>
        <taxon>Sphaerospermopsis</taxon>
        <taxon>Sphaerospermopsis kisseleviana</taxon>
    </lineage>
</organism>
<dbReference type="PANTHER" id="PTHR36174:SF1">
    <property type="entry name" value="LIPID II:GLYCINE GLYCYLTRANSFERASE"/>
    <property type="match status" value="1"/>
</dbReference>
<keyword evidence="9" id="KW-1185">Reference proteome</keyword>
<dbReference type="EMBL" id="JAQMTI010000097">
    <property type="protein sequence ID" value="MDB9441289.1"/>
    <property type="molecule type" value="Genomic_DNA"/>
</dbReference>
<keyword evidence="3" id="KW-0133">Cell shape</keyword>
<evidence type="ECO:0000256" key="1">
    <source>
        <dbReference type="ARBA" id="ARBA00009943"/>
    </source>
</evidence>
<dbReference type="InterPro" id="IPR003447">
    <property type="entry name" value="FEMABX"/>
</dbReference>
<keyword evidence="7" id="KW-0812">Transmembrane</keyword>
<keyword evidence="2" id="KW-0808">Transferase</keyword>
<dbReference type="Proteomes" id="UP001211711">
    <property type="component" value="Unassembled WGS sequence"/>
</dbReference>
<dbReference type="InterPro" id="IPR016181">
    <property type="entry name" value="Acyl_CoA_acyltransferase"/>
</dbReference>
<keyword evidence="5" id="KW-0012">Acyltransferase</keyword>
<keyword evidence="4" id="KW-0573">Peptidoglycan synthesis</keyword>
<comment type="caution">
    <text evidence="8">The sequence shown here is derived from an EMBL/GenBank/DDBJ whole genome shotgun (WGS) entry which is preliminary data.</text>
</comment>
<dbReference type="RefSeq" id="WP_228051681.1">
    <property type="nucleotide sequence ID" value="NZ_JAQMTI010000097.1"/>
</dbReference>
<evidence type="ECO:0000256" key="4">
    <source>
        <dbReference type="ARBA" id="ARBA00022984"/>
    </source>
</evidence>
<evidence type="ECO:0000256" key="3">
    <source>
        <dbReference type="ARBA" id="ARBA00022960"/>
    </source>
</evidence>
<sequence>MNIMNVNNYHPTIAEKNNLSLTVRELQASEKTAWNLLVKSTPKGCFMQTTSWADFKEIEGYKTFRYGLFSENNDLVGGCIYYLYPHTNKANLLFTSGGPILPENTPENTSEIGMQLLLEKGETLARKQGAVALRIEPLWQEKPDYLQDFVRAPADLLPCETLLIDLRPSTDEILASMKPKGRYNIRISQRYGVKIEFSNDSQTIPLFYNLFWETVERQEFFGEPYRFFINLCQTLFKENMAEIGLASWNGEIIAAILVVYCGYTATYLYGGRNLLYKQVMANYGLHWQAIQRAKICGCQVYDFYGFTRDPNHGYAKFSQFKSQFGGKHIKTIGAHDYFFYDQLADTLISLLQKLSLG</sequence>
<accession>A0ABT4ZPQ5</accession>
<evidence type="ECO:0000256" key="2">
    <source>
        <dbReference type="ARBA" id="ARBA00022679"/>
    </source>
</evidence>
<dbReference type="Pfam" id="PF02388">
    <property type="entry name" value="FemAB"/>
    <property type="match status" value="3"/>
</dbReference>
<evidence type="ECO:0000256" key="7">
    <source>
        <dbReference type="SAM" id="Phobius"/>
    </source>
</evidence>
<name>A0ABT4ZPQ5_9CYAN</name>
<dbReference type="PROSITE" id="PS51191">
    <property type="entry name" value="FEMABX"/>
    <property type="match status" value="1"/>
</dbReference>
<dbReference type="PANTHER" id="PTHR36174">
    <property type="entry name" value="LIPID II:GLYCINE GLYCYLTRANSFERASE"/>
    <property type="match status" value="1"/>
</dbReference>
<comment type="similarity">
    <text evidence="1">Belongs to the FemABX family.</text>
</comment>
<evidence type="ECO:0000256" key="6">
    <source>
        <dbReference type="ARBA" id="ARBA00023316"/>
    </source>
</evidence>
<feature type="transmembrane region" description="Helical" evidence="7">
    <location>
        <begin position="252"/>
        <end position="270"/>
    </location>
</feature>
<dbReference type="SUPFAM" id="SSF55729">
    <property type="entry name" value="Acyl-CoA N-acyltransferases (Nat)"/>
    <property type="match status" value="2"/>
</dbReference>
<evidence type="ECO:0000256" key="5">
    <source>
        <dbReference type="ARBA" id="ARBA00023315"/>
    </source>
</evidence>
<keyword evidence="7" id="KW-0472">Membrane</keyword>
<gene>
    <name evidence="8" type="ORF">PN497_07935</name>
</gene>
<dbReference type="InterPro" id="IPR050644">
    <property type="entry name" value="PG_Glycine_Bridge_Synth"/>
</dbReference>
<evidence type="ECO:0000313" key="9">
    <source>
        <dbReference type="Proteomes" id="UP001211711"/>
    </source>
</evidence>
<reference evidence="8 9" key="1">
    <citation type="submission" date="2023-01" db="EMBL/GenBank/DDBJ databases">
        <title>Genomes from the Australian National Cyanobacteria Reference Collection.</title>
        <authorList>
            <person name="Willis A."/>
            <person name="Lee E.M.F."/>
        </authorList>
    </citation>
    <scope>NUCLEOTIDE SEQUENCE [LARGE SCALE GENOMIC DNA]</scope>
    <source>
        <strain evidence="8 9">CS-549</strain>
    </source>
</reference>
<protein>
    <submittedName>
        <fullName evidence="8">Peptidoglycan bridge formation glycyltransferase FemA/FemB family protein</fullName>
    </submittedName>
</protein>
<keyword evidence="6" id="KW-0961">Cell wall biogenesis/degradation</keyword>